<protein>
    <submittedName>
        <fullName evidence="3">Uncharacterized protein</fullName>
    </submittedName>
</protein>
<reference evidence="3 4" key="1">
    <citation type="submission" date="2017-09" db="EMBL/GenBank/DDBJ databases">
        <authorList>
            <person name="Ehlers B."/>
            <person name="Leendertz F.H."/>
        </authorList>
    </citation>
    <scope>NUCLEOTIDE SEQUENCE [LARGE SCALE GENOMIC DNA]</scope>
    <source>
        <strain evidence="3 4">CGMCC 4.6857</strain>
    </source>
</reference>
<sequence length="201" mass="21163">MLATMRRKRRNRRMKNELGQGVDHFKRAATLAAQETSATVGPTISAAVDRVQPAAVKAKDAASSGWGSAVATITPLVAAASDNVKQAGKVSKRSAKKSAKQNKKDAKKLQKRANKTLARKQSKGRGSKLLGFALLGAAVGVGAAYVNKRRRAAQWDEYEPAAPLTTSRNAGADDAAFEPDEPQAYTSSPNGTVPNPAPKGL</sequence>
<feature type="compositionally biased region" description="Polar residues" evidence="1">
    <location>
        <begin position="184"/>
        <end position="193"/>
    </location>
</feature>
<dbReference type="RefSeq" id="WP_245923535.1">
    <property type="nucleotide sequence ID" value="NZ_OBDY01000019.1"/>
</dbReference>
<keyword evidence="2" id="KW-0812">Transmembrane</keyword>
<dbReference type="AlphaFoldDB" id="A0A285JGN8"/>
<feature type="compositionally biased region" description="Basic residues" evidence="1">
    <location>
        <begin position="90"/>
        <end position="101"/>
    </location>
</feature>
<keyword evidence="2" id="KW-0472">Membrane</keyword>
<feature type="compositionally biased region" description="Basic residues" evidence="1">
    <location>
        <begin position="1"/>
        <end position="13"/>
    </location>
</feature>
<evidence type="ECO:0000256" key="2">
    <source>
        <dbReference type="SAM" id="Phobius"/>
    </source>
</evidence>
<keyword evidence="2" id="KW-1133">Transmembrane helix</keyword>
<name>A0A285JGN8_9ACTN</name>
<feature type="region of interest" description="Disordered" evidence="1">
    <location>
        <begin position="155"/>
        <end position="201"/>
    </location>
</feature>
<keyword evidence="4" id="KW-1185">Reference proteome</keyword>
<feature type="transmembrane region" description="Helical" evidence="2">
    <location>
        <begin position="129"/>
        <end position="146"/>
    </location>
</feature>
<feature type="compositionally biased region" description="Basic residues" evidence="1">
    <location>
        <begin position="109"/>
        <end position="122"/>
    </location>
</feature>
<proteinExistence type="predicted"/>
<dbReference type="Proteomes" id="UP000219612">
    <property type="component" value="Unassembled WGS sequence"/>
</dbReference>
<accession>A0A285JGN8</accession>
<feature type="region of interest" description="Disordered" evidence="1">
    <location>
        <begin position="1"/>
        <end position="21"/>
    </location>
</feature>
<evidence type="ECO:0000256" key="1">
    <source>
        <dbReference type="SAM" id="MobiDB-lite"/>
    </source>
</evidence>
<dbReference type="EMBL" id="OBDY01000019">
    <property type="protein sequence ID" value="SNY58311.1"/>
    <property type="molecule type" value="Genomic_DNA"/>
</dbReference>
<organism evidence="3 4">
    <name type="scientific">Paractinoplanes atraurantiacus</name>
    <dbReference type="NCBI Taxonomy" id="1036182"/>
    <lineage>
        <taxon>Bacteria</taxon>
        <taxon>Bacillati</taxon>
        <taxon>Actinomycetota</taxon>
        <taxon>Actinomycetes</taxon>
        <taxon>Micromonosporales</taxon>
        <taxon>Micromonosporaceae</taxon>
        <taxon>Paractinoplanes</taxon>
    </lineage>
</organism>
<evidence type="ECO:0000313" key="4">
    <source>
        <dbReference type="Proteomes" id="UP000219612"/>
    </source>
</evidence>
<feature type="region of interest" description="Disordered" evidence="1">
    <location>
        <begin position="87"/>
        <end position="122"/>
    </location>
</feature>
<evidence type="ECO:0000313" key="3">
    <source>
        <dbReference type="EMBL" id="SNY58311.1"/>
    </source>
</evidence>
<gene>
    <name evidence="3" type="ORF">SAMN05421748_11961</name>
</gene>